<sequence length="355" mass="39163">MASFLSLSLPKLNIIKSSSATTSTPTLSTPEALNDKFGRKGIKFLESNSIPIVELTVRNGSSLTLRLPDAHVTSYKPKVFWKDDGLEELLYTIHASETGLYKAKGGIGLVLNEVLQPGAKELFPSSLEWTVNDVDYDAIDALQVELVSTNRFFDITYIVSLYPVSMATAVIVKNKSPKPVTLNNAILSHFRFNRRGGAAIKGLQTCSYSSLPPLASPFQILTPSEAIKSEPNRFISFGAEPQVKPGSWTQQGVPITLLENKMSRVYAAPPKERSKAFYNTPPSKYEIIDQGREIFYRVIRMGFEDIYVSSPGSKSEKYGKDYFVCTGPASILVPVTVNPGEEWRGAQVIEHDNLS</sequence>
<dbReference type="GeneID" id="101504033"/>
<dbReference type="KEGG" id="cam:101504033"/>
<dbReference type="AlphaFoldDB" id="A0A1S2XT02"/>
<dbReference type="InterPro" id="IPR011013">
    <property type="entry name" value="Gal_mutarotase_sf_dom"/>
</dbReference>
<dbReference type="GO" id="GO:0030246">
    <property type="term" value="F:carbohydrate binding"/>
    <property type="evidence" value="ECO:0007669"/>
    <property type="project" value="InterPro"/>
</dbReference>
<dbReference type="OrthoDB" id="1915244at2759"/>
<name>A0A1S2XT02_CICAR</name>
<evidence type="ECO:0000313" key="2">
    <source>
        <dbReference type="RefSeq" id="XP_004493149.1"/>
    </source>
</evidence>
<reference evidence="2" key="2">
    <citation type="submission" date="2025-08" db="UniProtKB">
        <authorList>
            <consortium name="RefSeq"/>
        </authorList>
    </citation>
    <scope>IDENTIFICATION</scope>
    <source>
        <tissue evidence="2">Etiolated seedlings</tissue>
    </source>
</reference>
<reference evidence="1" key="1">
    <citation type="journal article" date="2013" name="Nat. Biotechnol.">
        <title>Draft genome sequence of chickpea (Cicer arietinum) provides a resource for trait improvement.</title>
        <authorList>
            <person name="Varshney R.K."/>
            <person name="Song C."/>
            <person name="Saxena R.K."/>
            <person name="Azam S."/>
            <person name="Yu S."/>
            <person name="Sharpe A.G."/>
            <person name="Cannon S."/>
            <person name="Baek J."/>
            <person name="Rosen B.D."/>
            <person name="Tar'an B."/>
            <person name="Millan T."/>
            <person name="Zhang X."/>
            <person name="Ramsay L.D."/>
            <person name="Iwata A."/>
            <person name="Wang Y."/>
            <person name="Nelson W."/>
            <person name="Farmer A.D."/>
            <person name="Gaur P.M."/>
            <person name="Soderlund C."/>
            <person name="Penmetsa R.V."/>
            <person name="Xu C."/>
            <person name="Bharti A.K."/>
            <person name="He W."/>
            <person name="Winter P."/>
            <person name="Zhao S."/>
            <person name="Hane J.K."/>
            <person name="Carrasquilla-Garcia N."/>
            <person name="Condie J.A."/>
            <person name="Upadhyaya H.D."/>
            <person name="Luo M.C."/>
            <person name="Thudi M."/>
            <person name="Gowda C.L."/>
            <person name="Singh N.P."/>
            <person name="Lichtenzveig J."/>
            <person name="Gali K.K."/>
            <person name="Rubio J."/>
            <person name="Nadarajan N."/>
            <person name="Dolezel J."/>
            <person name="Bansal K.C."/>
            <person name="Xu X."/>
            <person name="Edwards D."/>
            <person name="Zhang G."/>
            <person name="Kahl G."/>
            <person name="Gil J."/>
            <person name="Singh K.B."/>
            <person name="Datta S.K."/>
            <person name="Jackson S.A."/>
            <person name="Wang J."/>
            <person name="Cook D.R."/>
        </authorList>
    </citation>
    <scope>NUCLEOTIDE SEQUENCE [LARGE SCALE GENOMIC DNA]</scope>
    <source>
        <strain evidence="1">cv. CDC Frontier</strain>
    </source>
</reference>
<proteinExistence type="predicted"/>
<dbReference type="RefSeq" id="XP_004493149.1">
    <property type="nucleotide sequence ID" value="XM_004493092.3"/>
</dbReference>
<gene>
    <name evidence="2" type="primary">LOC101504033</name>
</gene>
<dbReference type="Gene3D" id="2.70.98.10">
    <property type="match status" value="1"/>
</dbReference>
<dbReference type="GO" id="GO:0047938">
    <property type="term" value="F:glucose-6-phosphate 1-epimerase activity"/>
    <property type="evidence" value="ECO:0007669"/>
    <property type="project" value="TreeGrafter"/>
</dbReference>
<protein>
    <submittedName>
        <fullName evidence="2">Photosynthetic NDH subunit of subcomplex B 2, chloroplastic</fullName>
    </submittedName>
</protein>
<dbReference type="Proteomes" id="UP000087171">
    <property type="component" value="Chromosome Ca3"/>
</dbReference>
<organism evidence="1 2">
    <name type="scientific">Cicer arietinum</name>
    <name type="common">Chickpea</name>
    <name type="synonym">Garbanzo</name>
    <dbReference type="NCBI Taxonomy" id="3827"/>
    <lineage>
        <taxon>Eukaryota</taxon>
        <taxon>Viridiplantae</taxon>
        <taxon>Streptophyta</taxon>
        <taxon>Embryophyta</taxon>
        <taxon>Tracheophyta</taxon>
        <taxon>Spermatophyta</taxon>
        <taxon>Magnoliopsida</taxon>
        <taxon>eudicotyledons</taxon>
        <taxon>Gunneridae</taxon>
        <taxon>Pentapetalae</taxon>
        <taxon>rosids</taxon>
        <taxon>fabids</taxon>
        <taxon>Fabales</taxon>
        <taxon>Fabaceae</taxon>
        <taxon>Papilionoideae</taxon>
        <taxon>50 kb inversion clade</taxon>
        <taxon>NPAAA clade</taxon>
        <taxon>Hologalegina</taxon>
        <taxon>IRL clade</taxon>
        <taxon>Cicereae</taxon>
        <taxon>Cicer</taxon>
    </lineage>
</organism>
<dbReference type="PANTHER" id="PTHR11122">
    <property type="entry name" value="APOSPORY-ASSOCIATED PROTEIN C-RELATED"/>
    <property type="match status" value="1"/>
</dbReference>
<accession>A0A1S2XT02</accession>
<dbReference type="GO" id="GO:0005975">
    <property type="term" value="P:carbohydrate metabolic process"/>
    <property type="evidence" value="ECO:0007669"/>
    <property type="project" value="InterPro"/>
</dbReference>
<dbReference type="PaxDb" id="3827-XP_004493149.1"/>
<dbReference type="eggNOG" id="ENOG502QWGY">
    <property type="taxonomic scope" value="Eukaryota"/>
</dbReference>
<keyword evidence="1" id="KW-1185">Reference proteome</keyword>
<dbReference type="PANTHER" id="PTHR11122:SF18">
    <property type="entry name" value="PHOTOSYNTHETIC NDH SUBUNIT OF SUBCOMPLEX B 2, CHLOROPLASTIC"/>
    <property type="match status" value="1"/>
</dbReference>
<dbReference type="InterPro" id="IPR014718">
    <property type="entry name" value="GH-type_carb-bd"/>
</dbReference>
<evidence type="ECO:0000313" key="1">
    <source>
        <dbReference type="Proteomes" id="UP000087171"/>
    </source>
</evidence>
<dbReference type="STRING" id="3827.A0A1S2XT02"/>
<dbReference type="SUPFAM" id="SSF74650">
    <property type="entry name" value="Galactose mutarotase-like"/>
    <property type="match status" value="1"/>
</dbReference>
<dbReference type="GO" id="GO:0005737">
    <property type="term" value="C:cytoplasm"/>
    <property type="evidence" value="ECO:0007669"/>
    <property type="project" value="TreeGrafter"/>
</dbReference>